<proteinExistence type="predicted"/>
<evidence type="ECO:0000313" key="1">
    <source>
        <dbReference type="EMBL" id="HGN85464.1"/>
    </source>
</evidence>
<dbReference type="InterPro" id="IPR007367">
    <property type="entry name" value="DUF433"/>
</dbReference>
<accession>A0A7V4AM94</accession>
<organism evidence="1">
    <name type="scientific">Thermus tengchongensis</name>
    <dbReference type="NCBI Taxonomy" id="1214928"/>
    <lineage>
        <taxon>Bacteria</taxon>
        <taxon>Thermotogati</taxon>
        <taxon>Deinococcota</taxon>
        <taxon>Deinococci</taxon>
        <taxon>Thermales</taxon>
        <taxon>Thermaceae</taxon>
        <taxon>Thermus</taxon>
    </lineage>
</organism>
<sequence>MEANVLVALRKEHRITMGKVRQMVAYARERLGVARPLLLDLEVGQGEVFLKDPQGLLALTRAGQMALEAILRDYLSRVEWDERGFPMRFRPPVGGRVRSEQVVLDPQVAFGAPTVAGVKTWVPALRYDSGESLEALAADYGLPLEAVREAVIFEGTAA</sequence>
<dbReference type="Pfam" id="PF04255">
    <property type="entry name" value="DUF433"/>
    <property type="match status" value="1"/>
</dbReference>
<dbReference type="EMBL" id="DTAB01000270">
    <property type="protein sequence ID" value="HGN85464.1"/>
    <property type="molecule type" value="Genomic_DNA"/>
</dbReference>
<protein>
    <submittedName>
        <fullName evidence="1">DUF433 domain-containing protein</fullName>
    </submittedName>
</protein>
<dbReference type="AlphaFoldDB" id="A0A7V4AM94"/>
<reference evidence="1" key="1">
    <citation type="journal article" date="2020" name="mSystems">
        <title>Genome- and Community-Level Interaction Insights into Carbon Utilization and Element Cycling Functions of Hydrothermarchaeota in Hydrothermal Sediment.</title>
        <authorList>
            <person name="Zhou Z."/>
            <person name="Liu Y."/>
            <person name="Xu W."/>
            <person name="Pan J."/>
            <person name="Luo Z.H."/>
            <person name="Li M."/>
        </authorList>
    </citation>
    <scope>NUCLEOTIDE SEQUENCE [LARGE SCALE GENOMIC DNA]</scope>
    <source>
        <strain evidence="1">SpSt-611</strain>
    </source>
</reference>
<comment type="caution">
    <text evidence="1">The sequence shown here is derived from an EMBL/GenBank/DDBJ whole genome shotgun (WGS) entry which is preliminary data.</text>
</comment>
<name>A0A7V4AM94_9DEIN</name>
<gene>
    <name evidence="1" type="ORF">ENT80_04765</name>
</gene>